<sequence>MIAGKISFKAPFLLASLPLFLTSVILAAAVAASELDSISDEFSLKGSELGVLQELSAGTDELLVSFDHGTETSSQVVRTGDTLWSLAAKLCPPESTVWQTMDALFAANPSAFLNGDPSKIVIGSDVVNPADDLIASQSGVLVAQELGIEVYNNGVNEVALGNGAIAEAKLQELEYNEIAEQEIPYTIVNDVAKERDGAIEGPDESKLQSQEVSVDFSLLESETSELLATIDALTSELKTLEDKLKAEQQNKNQIIAQAQRLNTAVKISPWIEQTESKVAIFVAIVSIIFGASLFNRARSRENVPPPSDRLDESDIGGEVDYVNSTPDEDIFPDNAASREDVFAQTSEDPTDAPGFEFTDDFNPESGEDLDYLEPSESIDPVDVKLDLAETYADLGDISGAREILEEIISESNKDGIARAQAVLEKLNLGLSE</sequence>
<comment type="caution">
    <text evidence="3">The sequence shown here is derived from an EMBL/GenBank/DDBJ whole genome shotgun (WGS) entry which is preliminary data.</text>
</comment>
<dbReference type="CDD" id="cd00118">
    <property type="entry name" value="LysM"/>
    <property type="match status" value="1"/>
</dbReference>
<dbReference type="InterPro" id="IPR020011">
    <property type="entry name" value="FimV_C"/>
</dbReference>
<protein>
    <recommendedName>
        <fullName evidence="5">LysM domain-containing protein</fullName>
    </recommendedName>
</protein>
<evidence type="ECO:0000256" key="2">
    <source>
        <dbReference type="SAM" id="SignalP"/>
    </source>
</evidence>
<evidence type="ECO:0000256" key="1">
    <source>
        <dbReference type="SAM" id="Coils"/>
    </source>
</evidence>
<evidence type="ECO:0008006" key="5">
    <source>
        <dbReference type="Google" id="ProtNLM"/>
    </source>
</evidence>
<reference evidence="3 4" key="1">
    <citation type="submission" date="2019-02" db="EMBL/GenBank/DDBJ databases">
        <title>Prokaryotic population dynamics and viral predation in marine succession experiment using metagenomics: the confinement effect.</title>
        <authorList>
            <person name="Haro-Moreno J.M."/>
            <person name="Rodriguez-Valera F."/>
            <person name="Lopez-Perez M."/>
        </authorList>
    </citation>
    <scope>NUCLEOTIDE SEQUENCE [LARGE SCALE GENOMIC DNA]</scope>
    <source>
        <strain evidence="3">MED-G170</strain>
    </source>
</reference>
<gene>
    <name evidence="3" type="ORF">EVB03_04850</name>
</gene>
<accession>A0A520MG97</accession>
<feature type="chain" id="PRO_5022124864" description="LysM domain-containing protein" evidence="2">
    <location>
        <begin position="28"/>
        <end position="432"/>
    </location>
</feature>
<feature type="coiled-coil region" evidence="1">
    <location>
        <begin position="223"/>
        <end position="264"/>
    </location>
</feature>
<dbReference type="AlphaFoldDB" id="A0A520MG97"/>
<dbReference type="Gene3D" id="1.20.58.2200">
    <property type="match status" value="1"/>
</dbReference>
<keyword evidence="1" id="KW-0175">Coiled coil</keyword>
<organism evidence="3 4">
    <name type="scientific">SAR92 clade bacterium</name>
    <dbReference type="NCBI Taxonomy" id="2315479"/>
    <lineage>
        <taxon>Bacteria</taxon>
        <taxon>Pseudomonadati</taxon>
        <taxon>Pseudomonadota</taxon>
        <taxon>Gammaproteobacteria</taxon>
        <taxon>Cellvibrionales</taxon>
        <taxon>Porticoccaceae</taxon>
        <taxon>SAR92 clade</taxon>
    </lineage>
</organism>
<proteinExistence type="predicted"/>
<evidence type="ECO:0000313" key="4">
    <source>
        <dbReference type="Proteomes" id="UP000315889"/>
    </source>
</evidence>
<dbReference type="InterPro" id="IPR018392">
    <property type="entry name" value="LysM"/>
</dbReference>
<dbReference type="InterPro" id="IPR038440">
    <property type="entry name" value="FimV_C_sf"/>
</dbReference>
<dbReference type="EMBL" id="SHBP01000005">
    <property type="protein sequence ID" value="RZO20249.1"/>
    <property type="molecule type" value="Genomic_DNA"/>
</dbReference>
<dbReference type="Proteomes" id="UP000315889">
    <property type="component" value="Unassembled WGS sequence"/>
</dbReference>
<evidence type="ECO:0000313" key="3">
    <source>
        <dbReference type="EMBL" id="RZO20249.1"/>
    </source>
</evidence>
<name>A0A520MG97_9GAMM</name>
<keyword evidence="2" id="KW-0732">Signal</keyword>
<dbReference type="NCBIfam" id="TIGR03504">
    <property type="entry name" value="FimV_Cterm"/>
    <property type="match status" value="1"/>
</dbReference>
<feature type="signal peptide" evidence="2">
    <location>
        <begin position="1"/>
        <end position="27"/>
    </location>
</feature>